<feature type="domain" description="Mor transcription activator" evidence="1">
    <location>
        <begin position="40"/>
        <end position="118"/>
    </location>
</feature>
<reference evidence="2 3" key="1">
    <citation type="submission" date="2023-03" db="EMBL/GenBank/DDBJ databases">
        <title>Thalassotalea loyana LMG 22536T draft genome sequence.</title>
        <authorList>
            <person name="Sawabe T."/>
        </authorList>
    </citation>
    <scope>NUCLEOTIDE SEQUENCE [LARGE SCALE GENOMIC DNA]</scope>
    <source>
        <strain evidence="2 3">LMG 22536</strain>
    </source>
</reference>
<dbReference type="RefSeq" id="WP_284296847.1">
    <property type="nucleotide sequence ID" value="NZ_BSSV01000002.1"/>
</dbReference>
<keyword evidence="3" id="KW-1185">Reference proteome</keyword>
<name>A0ABQ6HCB4_9GAMM</name>
<dbReference type="InterPro" id="IPR014875">
    <property type="entry name" value="Mor_transcription_activator"/>
</dbReference>
<protein>
    <recommendedName>
        <fullName evidence="1">Mor transcription activator domain-containing protein</fullName>
    </recommendedName>
</protein>
<comment type="caution">
    <text evidence="2">The sequence shown here is derived from an EMBL/GenBank/DDBJ whole genome shotgun (WGS) entry which is preliminary data.</text>
</comment>
<sequence length="122" mass="14324">MTLAEQELVRILGYDATLKLEKIFRSQFIYIGRESHSIKVIRARISHAAADALVAYMQGDTLWVPSTIYRQERNEKIFQETQETKPLSIEQMAAKYKLKARAIRMILQRKTERLNEQKKLRA</sequence>
<gene>
    <name evidence="2" type="ORF">tloyanaT_13370</name>
</gene>
<organism evidence="2 3">
    <name type="scientific">Thalassotalea loyana</name>
    <dbReference type="NCBI Taxonomy" id="280483"/>
    <lineage>
        <taxon>Bacteria</taxon>
        <taxon>Pseudomonadati</taxon>
        <taxon>Pseudomonadota</taxon>
        <taxon>Gammaproteobacteria</taxon>
        <taxon>Alteromonadales</taxon>
        <taxon>Colwelliaceae</taxon>
        <taxon>Thalassotalea</taxon>
    </lineage>
</organism>
<proteinExistence type="predicted"/>
<evidence type="ECO:0000313" key="2">
    <source>
        <dbReference type="EMBL" id="GLX85085.1"/>
    </source>
</evidence>
<accession>A0ABQ6HCB4</accession>
<dbReference type="Proteomes" id="UP001157134">
    <property type="component" value="Unassembled WGS sequence"/>
</dbReference>
<dbReference type="Pfam" id="PF08765">
    <property type="entry name" value="Mor"/>
    <property type="match status" value="1"/>
</dbReference>
<dbReference type="EMBL" id="BSSV01000002">
    <property type="protein sequence ID" value="GLX85085.1"/>
    <property type="molecule type" value="Genomic_DNA"/>
</dbReference>
<evidence type="ECO:0000259" key="1">
    <source>
        <dbReference type="Pfam" id="PF08765"/>
    </source>
</evidence>
<evidence type="ECO:0000313" key="3">
    <source>
        <dbReference type="Proteomes" id="UP001157134"/>
    </source>
</evidence>